<name>A0A814QT35_9BILA</name>
<dbReference type="AlphaFoldDB" id="A0A814QT35"/>
<dbReference type="Proteomes" id="UP000663879">
    <property type="component" value="Unassembled WGS sequence"/>
</dbReference>
<reference evidence="1" key="1">
    <citation type="submission" date="2021-02" db="EMBL/GenBank/DDBJ databases">
        <authorList>
            <person name="Nowell W R."/>
        </authorList>
    </citation>
    <scope>NUCLEOTIDE SEQUENCE</scope>
    <source>
        <strain evidence="1">Ploen Becks lab</strain>
    </source>
</reference>
<feature type="non-terminal residue" evidence="1">
    <location>
        <position position="1"/>
    </location>
</feature>
<keyword evidence="2" id="KW-1185">Reference proteome</keyword>
<dbReference type="OrthoDB" id="10151960at2759"/>
<proteinExistence type="predicted"/>
<organism evidence="1 2">
    <name type="scientific">Brachionus calyciflorus</name>
    <dbReference type="NCBI Taxonomy" id="104777"/>
    <lineage>
        <taxon>Eukaryota</taxon>
        <taxon>Metazoa</taxon>
        <taxon>Spiralia</taxon>
        <taxon>Gnathifera</taxon>
        <taxon>Rotifera</taxon>
        <taxon>Eurotatoria</taxon>
        <taxon>Monogononta</taxon>
        <taxon>Pseudotrocha</taxon>
        <taxon>Ploima</taxon>
        <taxon>Brachionidae</taxon>
        <taxon>Brachionus</taxon>
    </lineage>
</organism>
<sequence length="102" mass="11940">RVRNHINKLINKLEIEELDASLKYFRAAKNEKPLTRNTLYVINDAILLNQKQMLKDKQISVDTYVKYAIQAYDFCKPEAKLKDNCDDIPEAESFSDDSDERN</sequence>
<evidence type="ECO:0000313" key="2">
    <source>
        <dbReference type="Proteomes" id="UP000663879"/>
    </source>
</evidence>
<comment type="caution">
    <text evidence="1">The sequence shown here is derived from an EMBL/GenBank/DDBJ whole genome shotgun (WGS) entry which is preliminary data.</text>
</comment>
<accession>A0A814QT35</accession>
<evidence type="ECO:0000313" key="1">
    <source>
        <dbReference type="EMBL" id="CAF1123970.1"/>
    </source>
</evidence>
<protein>
    <submittedName>
        <fullName evidence="1">Uncharacterized protein</fullName>
    </submittedName>
</protein>
<dbReference type="EMBL" id="CAJNOC010009038">
    <property type="protein sequence ID" value="CAF1123970.1"/>
    <property type="molecule type" value="Genomic_DNA"/>
</dbReference>
<gene>
    <name evidence="1" type="ORF">OXX778_LOCUS22167</name>
</gene>